<reference evidence="1 2" key="1">
    <citation type="submission" date="2023-03" db="EMBL/GenBank/DDBJ databases">
        <title>Bacillus Genome Sequencing.</title>
        <authorList>
            <person name="Dunlap C."/>
        </authorList>
    </citation>
    <scope>NUCLEOTIDE SEQUENCE [LARGE SCALE GENOMIC DNA]</scope>
    <source>
        <strain evidence="1 2">B-615</strain>
    </source>
</reference>
<dbReference type="Proteomes" id="UP001309448">
    <property type="component" value="Unassembled WGS sequence"/>
</dbReference>
<protein>
    <submittedName>
        <fullName evidence="1">DUF4365 domain-containing protein</fullName>
    </submittedName>
</protein>
<dbReference type="RefSeq" id="WP_327922111.1">
    <property type="nucleotide sequence ID" value="NZ_JARMDB010000049.1"/>
</dbReference>
<proteinExistence type="predicted"/>
<evidence type="ECO:0000313" key="1">
    <source>
        <dbReference type="EMBL" id="MED1569614.1"/>
    </source>
</evidence>
<evidence type="ECO:0000313" key="2">
    <source>
        <dbReference type="Proteomes" id="UP001309448"/>
    </source>
</evidence>
<gene>
    <name evidence="1" type="ORF">P4U88_28195</name>
</gene>
<dbReference type="EMBL" id="JARMDB010000049">
    <property type="protein sequence ID" value="MED1569614.1"/>
    <property type="molecule type" value="Genomic_DNA"/>
</dbReference>
<keyword evidence="2" id="KW-1185">Reference proteome</keyword>
<accession>A0ABU6N439</accession>
<comment type="caution">
    <text evidence="1">The sequence shown here is derived from an EMBL/GenBank/DDBJ whole genome shotgun (WGS) entry which is preliminary data.</text>
</comment>
<name>A0ABU6N439_9BACI</name>
<organism evidence="1 2">
    <name type="scientific">Bacillus paramycoides</name>
    <dbReference type="NCBI Taxonomy" id="2026194"/>
    <lineage>
        <taxon>Bacteria</taxon>
        <taxon>Bacillati</taxon>
        <taxon>Bacillota</taxon>
        <taxon>Bacilli</taxon>
        <taxon>Bacillales</taxon>
        <taxon>Bacillaceae</taxon>
        <taxon>Bacillus</taxon>
        <taxon>Bacillus cereus group</taxon>
    </lineage>
</organism>
<sequence>MRAKKGVKKVVKKATAMDTTIIEHLACLEINNLILQPPFHLVSNIQWNDKGLSFDGEIDVYSHQKLEKANFISKVPVQVKGTTTHKKIHKIDKIKHSVTKKDLEVYYKNGNGVLYFVVTINPKTYEKQAYYHILAPLVLKSLLSTLNASGKKSITLTFKKLEKGYLESICKTVIDVVKKQPQRYIETSEKMEFTHYKLNFVDVKKDSDLFEEPAYVYGILENIEIPVQIAQLEEIRKENNEVIRLNDEEINISYRISETGEKRRVVIEDTLTFEFDKTTKSGKVHLGKVRTLGSYLKCLRLMNYQLEHDKLPFQSIQLSGKLNEQEHFQGIEDDIKLYKELIDVCGQIGINENYVFNDEEDLPSLFNGIIDIFKSKQYDLLNIHNQEKLEDTRLYNFELSKYVKVKIMYVGNKFINFYSKEALTKIGGLISKTDIAKSHKKDNWAPDDWKEHYQKISIYFNQNIEEMAGDANFDFEIVKSSFTDKYHDIQVDLTINVSLGYITYYDKSLDKKYLEFALDLNQRYSAKFPKNDIAKVNIYLIKLKQHHELSKEEQADVLDIQERAEIDKDQRLRFACEVLLQSKMKAQRIFNSLDNEEKETMMEFPIYHFYENLE</sequence>